<comment type="caution">
    <text evidence="2">The sequence shown here is derived from an EMBL/GenBank/DDBJ whole genome shotgun (WGS) entry which is preliminary data.</text>
</comment>
<name>A0A853ABS9_9ACTN</name>
<dbReference type="Proteomes" id="UP000567795">
    <property type="component" value="Unassembled WGS sequence"/>
</dbReference>
<dbReference type="EMBL" id="JACBZD010000002">
    <property type="protein sequence ID" value="NYI07938.1"/>
    <property type="molecule type" value="Genomic_DNA"/>
</dbReference>
<protein>
    <recommendedName>
        <fullName evidence="1">DUF6879 domain-containing protein</fullName>
    </recommendedName>
</protein>
<dbReference type="InterPro" id="IPR049244">
    <property type="entry name" value="DUF6879"/>
</dbReference>
<evidence type="ECO:0000313" key="2">
    <source>
        <dbReference type="EMBL" id="NYI07938.1"/>
    </source>
</evidence>
<sequence>MDGKDWRAFFDSMERDAWRLETHPVYTVPQEEDAIRRFLAGQPLEPSDAAAWIERVKGFRNTGRTVGRVHVLTRPLTDYLRFEFAHYHHNVAAGEDVRILDLTDRDNPGLPEQDFWLFDESKVVLMNYRPDGTQISRELIDGDPTPYVEWKRLAVAHSVPFAEYVKEHG</sequence>
<keyword evidence="3" id="KW-1185">Reference proteome</keyword>
<gene>
    <name evidence="2" type="ORF">FHU37_004967</name>
</gene>
<accession>A0A853ABS9</accession>
<evidence type="ECO:0000259" key="1">
    <source>
        <dbReference type="Pfam" id="PF21806"/>
    </source>
</evidence>
<proteinExistence type="predicted"/>
<dbReference type="Pfam" id="PF21806">
    <property type="entry name" value="DUF6879"/>
    <property type="match status" value="1"/>
</dbReference>
<organism evidence="2 3">
    <name type="scientific">Allostreptomyces psammosilenae</name>
    <dbReference type="NCBI Taxonomy" id="1892865"/>
    <lineage>
        <taxon>Bacteria</taxon>
        <taxon>Bacillati</taxon>
        <taxon>Actinomycetota</taxon>
        <taxon>Actinomycetes</taxon>
        <taxon>Kitasatosporales</taxon>
        <taxon>Streptomycetaceae</taxon>
        <taxon>Allostreptomyces</taxon>
    </lineage>
</organism>
<evidence type="ECO:0000313" key="3">
    <source>
        <dbReference type="Proteomes" id="UP000567795"/>
    </source>
</evidence>
<reference evidence="2 3" key="1">
    <citation type="submission" date="2020-07" db="EMBL/GenBank/DDBJ databases">
        <title>Sequencing the genomes of 1000 actinobacteria strains.</title>
        <authorList>
            <person name="Klenk H.-P."/>
        </authorList>
    </citation>
    <scope>NUCLEOTIDE SEQUENCE [LARGE SCALE GENOMIC DNA]</scope>
    <source>
        <strain evidence="2 3">DSM 42178</strain>
    </source>
</reference>
<dbReference type="AlphaFoldDB" id="A0A853ABS9"/>
<feature type="domain" description="DUF6879" evidence="1">
    <location>
        <begin position="5"/>
        <end position="165"/>
    </location>
</feature>